<gene>
    <name evidence="2" type="ORF">Ade02nite_88760</name>
</gene>
<proteinExistence type="predicted"/>
<dbReference type="PANTHER" id="PTHR37017:SF11">
    <property type="entry name" value="ESTERASE_LIPASE_THIOESTERASE DOMAIN-CONTAINING PROTEIN"/>
    <property type="match status" value="1"/>
</dbReference>
<evidence type="ECO:0000313" key="3">
    <source>
        <dbReference type="Proteomes" id="UP000609879"/>
    </source>
</evidence>
<name>A0ABQ3YKB7_9ACTN</name>
<dbReference type="InterPro" id="IPR052897">
    <property type="entry name" value="Sec-Metab_Biosynth_Hydrolase"/>
</dbReference>
<dbReference type="InterPro" id="IPR029058">
    <property type="entry name" value="AB_hydrolase_fold"/>
</dbReference>
<sequence>MNSPKPTLLLVHGAWHGPAVFDKLRAELDKLGHTSRAIKLPTSGPEPRGGMLDDAAVVREAIAAIDGPTVVVAHSYGGIPVTEAAAAPTVEHLVYLAAYQLDQGESMFGFHGAPEPAETEGLFPIIDNPRTSLYADLPDDEAEAAVAQLVGQRLQSFCDRVTAEPAWRSIDSTYIVCEQDQAIPVPEQERMAARAKNVRRMPTSHSPFLSRPAELAAVLDEIVAARA</sequence>
<evidence type="ECO:0000259" key="1">
    <source>
        <dbReference type="Pfam" id="PF12697"/>
    </source>
</evidence>
<dbReference type="SUPFAM" id="SSF53474">
    <property type="entry name" value="alpha/beta-Hydrolases"/>
    <property type="match status" value="1"/>
</dbReference>
<dbReference type="PANTHER" id="PTHR37017">
    <property type="entry name" value="AB HYDROLASE-1 DOMAIN-CONTAINING PROTEIN-RELATED"/>
    <property type="match status" value="1"/>
</dbReference>
<comment type="caution">
    <text evidence="2">The sequence shown here is derived from an EMBL/GenBank/DDBJ whole genome shotgun (WGS) entry which is preliminary data.</text>
</comment>
<reference evidence="2 3" key="1">
    <citation type="submission" date="2021-01" db="EMBL/GenBank/DDBJ databases">
        <title>Whole genome shotgun sequence of Actinoplanes deccanensis NBRC 13994.</title>
        <authorList>
            <person name="Komaki H."/>
            <person name="Tamura T."/>
        </authorList>
    </citation>
    <scope>NUCLEOTIDE SEQUENCE [LARGE SCALE GENOMIC DNA]</scope>
    <source>
        <strain evidence="2 3">NBRC 13994</strain>
    </source>
</reference>
<feature type="domain" description="AB hydrolase-1" evidence="1">
    <location>
        <begin position="8"/>
        <end position="218"/>
    </location>
</feature>
<dbReference type="RefSeq" id="WP_203777346.1">
    <property type="nucleotide sequence ID" value="NZ_BAAABO010000009.1"/>
</dbReference>
<dbReference type="InterPro" id="IPR000073">
    <property type="entry name" value="AB_hydrolase_1"/>
</dbReference>
<dbReference type="Proteomes" id="UP000609879">
    <property type="component" value="Unassembled WGS sequence"/>
</dbReference>
<organism evidence="2 3">
    <name type="scientific">Paractinoplanes deccanensis</name>
    <dbReference type="NCBI Taxonomy" id="113561"/>
    <lineage>
        <taxon>Bacteria</taxon>
        <taxon>Bacillati</taxon>
        <taxon>Actinomycetota</taxon>
        <taxon>Actinomycetes</taxon>
        <taxon>Micromonosporales</taxon>
        <taxon>Micromonosporaceae</taxon>
        <taxon>Paractinoplanes</taxon>
    </lineage>
</organism>
<dbReference type="EMBL" id="BOMI01000188">
    <property type="protein sequence ID" value="GID80235.1"/>
    <property type="molecule type" value="Genomic_DNA"/>
</dbReference>
<dbReference type="Pfam" id="PF12697">
    <property type="entry name" value="Abhydrolase_6"/>
    <property type="match status" value="1"/>
</dbReference>
<protein>
    <recommendedName>
        <fullName evidence="1">AB hydrolase-1 domain-containing protein</fullName>
    </recommendedName>
</protein>
<accession>A0ABQ3YKB7</accession>
<evidence type="ECO:0000313" key="2">
    <source>
        <dbReference type="EMBL" id="GID80235.1"/>
    </source>
</evidence>
<dbReference type="Gene3D" id="3.40.50.1820">
    <property type="entry name" value="alpha/beta hydrolase"/>
    <property type="match status" value="1"/>
</dbReference>
<keyword evidence="3" id="KW-1185">Reference proteome</keyword>